<evidence type="ECO:0000313" key="12">
    <source>
        <dbReference type="EMBL" id="KAJ7956727.1"/>
    </source>
</evidence>
<evidence type="ECO:0000256" key="5">
    <source>
        <dbReference type="ARBA" id="ARBA00023015"/>
    </source>
</evidence>
<keyword evidence="5 10" id="KW-0805">Transcription regulation</keyword>
<dbReference type="GO" id="GO:0009734">
    <property type="term" value="P:auxin-activated signaling pathway"/>
    <property type="evidence" value="ECO:0007669"/>
    <property type="project" value="UniProtKB-UniRule"/>
</dbReference>
<comment type="similarity">
    <text evidence="2 10">Belongs to the Aux/IAA family.</text>
</comment>
<evidence type="ECO:0000256" key="6">
    <source>
        <dbReference type="ARBA" id="ARBA00023163"/>
    </source>
</evidence>
<evidence type="ECO:0000256" key="4">
    <source>
        <dbReference type="ARBA" id="ARBA00022491"/>
    </source>
</evidence>
<protein>
    <recommendedName>
        <fullName evidence="10">Auxin-induced protein</fullName>
    </recommendedName>
</protein>
<dbReference type="PANTHER" id="PTHR31734">
    <property type="entry name" value="AUXIN-RESPONSIVE PROTEIN IAA17"/>
    <property type="match status" value="1"/>
</dbReference>
<sequence length="231" mass="25925">MELQLGLALPASNPSNGFDLNCCAYESNSKGLLKNSSTTMRGSKKRSLGQAFEQNREVPPTLPLLLLIHNQPNDDDDPQDLYKNSCASIKNDHEGGDGIVGWPPINSWRKKHCQGSHGDEHDDQLATNNRVVEIIRSSSVGVRGLNLNFNMFVKVKMDGIGITRKVDLSLHQSFQTLRATLMNMFGKYHENSMGYALSYQDKRGDWRLAEDVPWRSFTESVQRLKLMKSTG</sequence>
<dbReference type="PROSITE" id="PS51745">
    <property type="entry name" value="PB1"/>
    <property type="match status" value="1"/>
</dbReference>
<dbReference type="GO" id="GO:0006355">
    <property type="term" value="P:regulation of DNA-templated transcription"/>
    <property type="evidence" value="ECO:0007669"/>
    <property type="project" value="InterPro"/>
</dbReference>
<dbReference type="EMBL" id="JARAOO010000009">
    <property type="protein sequence ID" value="KAJ7956727.1"/>
    <property type="molecule type" value="Genomic_DNA"/>
</dbReference>
<dbReference type="Gene3D" id="3.10.20.90">
    <property type="entry name" value="Phosphatidylinositol 3-kinase Catalytic Subunit, Chain A, domain 1"/>
    <property type="match status" value="1"/>
</dbReference>
<keyword evidence="6 10" id="KW-0804">Transcription</keyword>
<dbReference type="InterPro" id="IPR033389">
    <property type="entry name" value="AUX/IAA_dom"/>
</dbReference>
<dbReference type="Proteomes" id="UP001163823">
    <property type="component" value="Chromosome 9"/>
</dbReference>
<dbReference type="Pfam" id="PF02309">
    <property type="entry name" value="AUX_IAA"/>
    <property type="match status" value="2"/>
</dbReference>
<comment type="function">
    <text evidence="9">Aux/IAA proteins are short-lived transcriptional factors that function as repressors of early auxin response genes at low auxin concentrations. Repression is thought to result from the interaction with auxin response factors (ARFs), proteins that bind to the auxin-responsive promoter element (AuxRE). Formation of heterodimers with ARF proteins may alter their ability to modulate early auxin response genes expression.</text>
</comment>
<evidence type="ECO:0000256" key="2">
    <source>
        <dbReference type="ARBA" id="ARBA00006728"/>
    </source>
</evidence>
<evidence type="ECO:0000256" key="8">
    <source>
        <dbReference type="ARBA" id="ARBA00023294"/>
    </source>
</evidence>
<evidence type="ECO:0000256" key="3">
    <source>
        <dbReference type="ARBA" id="ARBA00011726"/>
    </source>
</evidence>
<evidence type="ECO:0000259" key="11">
    <source>
        <dbReference type="PROSITE" id="PS51745"/>
    </source>
</evidence>
<dbReference type="GO" id="GO:0005634">
    <property type="term" value="C:nucleus"/>
    <property type="evidence" value="ECO:0007669"/>
    <property type="project" value="UniProtKB-SubCell"/>
</dbReference>
<evidence type="ECO:0000313" key="13">
    <source>
        <dbReference type="Proteomes" id="UP001163823"/>
    </source>
</evidence>
<keyword evidence="7 10" id="KW-0539">Nucleus</keyword>
<accession>A0AAD7PIS2</accession>
<evidence type="ECO:0000256" key="7">
    <source>
        <dbReference type="ARBA" id="ARBA00023242"/>
    </source>
</evidence>
<evidence type="ECO:0000256" key="9">
    <source>
        <dbReference type="ARBA" id="ARBA00025283"/>
    </source>
</evidence>
<comment type="caution">
    <text evidence="12">The sequence shown here is derived from an EMBL/GenBank/DDBJ whole genome shotgun (WGS) entry which is preliminary data.</text>
</comment>
<dbReference type="SUPFAM" id="SSF54277">
    <property type="entry name" value="CAD &amp; PB1 domains"/>
    <property type="match status" value="1"/>
</dbReference>
<keyword evidence="8 10" id="KW-0927">Auxin signaling pathway</keyword>
<keyword evidence="13" id="KW-1185">Reference proteome</keyword>
<organism evidence="12 13">
    <name type="scientific">Quillaja saponaria</name>
    <name type="common">Soap bark tree</name>
    <dbReference type="NCBI Taxonomy" id="32244"/>
    <lineage>
        <taxon>Eukaryota</taxon>
        <taxon>Viridiplantae</taxon>
        <taxon>Streptophyta</taxon>
        <taxon>Embryophyta</taxon>
        <taxon>Tracheophyta</taxon>
        <taxon>Spermatophyta</taxon>
        <taxon>Magnoliopsida</taxon>
        <taxon>eudicotyledons</taxon>
        <taxon>Gunneridae</taxon>
        <taxon>Pentapetalae</taxon>
        <taxon>rosids</taxon>
        <taxon>fabids</taxon>
        <taxon>Fabales</taxon>
        <taxon>Quillajaceae</taxon>
        <taxon>Quillaja</taxon>
    </lineage>
</organism>
<dbReference type="KEGG" id="qsa:O6P43_023123"/>
<gene>
    <name evidence="12" type="ORF">O6P43_023123</name>
</gene>
<name>A0AAD7PIS2_QUISA</name>
<dbReference type="AlphaFoldDB" id="A0AAD7PIS2"/>
<dbReference type="InterPro" id="IPR003311">
    <property type="entry name" value="AUX_IAA"/>
</dbReference>
<dbReference type="InterPro" id="IPR053793">
    <property type="entry name" value="PB1-like"/>
</dbReference>
<reference evidence="12" key="1">
    <citation type="journal article" date="2023" name="Science">
        <title>Elucidation of the pathway for biosynthesis of saponin adjuvants from the soapbark tree.</title>
        <authorList>
            <person name="Reed J."/>
            <person name="Orme A."/>
            <person name="El-Demerdash A."/>
            <person name="Owen C."/>
            <person name="Martin L.B.B."/>
            <person name="Misra R.C."/>
            <person name="Kikuchi S."/>
            <person name="Rejzek M."/>
            <person name="Martin A.C."/>
            <person name="Harkess A."/>
            <person name="Leebens-Mack J."/>
            <person name="Louveau T."/>
            <person name="Stephenson M.J."/>
            <person name="Osbourn A."/>
        </authorList>
    </citation>
    <scope>NUCLEOTIDE SEQUENCE</scope>
    <source>
        <strain evidence="12">S10</strain>
    </source>
</reference>
<evidence type="ECO:0000256" key="1">
    <source>
        <dbReference type="ARBA" id="ARBA00004123"/>
    </source>
</evidence>
<comment type="subunit">
    <text evidence="3 10">Homodimers and heterodimers.</text>
</comment>
<evidence type="ECO:0000256" key="10">
    <source>
        <dbReference type="RuleBase" id="RU004549"/>
    </source>
</evidence>
<keyword evidence="4 10" id="KW-0678">Repressor</keyword>
<proteinExistence type="inferred from homology"/>
<feature type="domain" description="PB1" evidence="11">
    <location>
        <begin position="150"/>
        <end position="229"/>
    </location>
</feature>
<comment type="subcellular location">
    <subcellularLocation>
        <location evidence="1 10">Nucleus</location>
    </subcellularLocation>
</comment>
<dbReference type="PANTHER" id="PTHR31734:SF38">
    <property type="entry name" value="AUXIN-RESPONSIVE PROTEIN IAA29"/>
    <property type="match status" value="1"/>
</dbReference>